<protein>
    <recommendedName>
        <fullName evidence="4">Sulfatase N-terminal domain-containing protein</fullName>
    </recommendedName>
</protein>
<dbReference type="GO" id="GO:0005737">
    <property type="term" value="C:cytoplasm"/>
    <property type="evidence" value="ECO:0007669"/>
    <property type="project" value="TreeGrafter"/>
</dbReference>
<dbReference type="AlphaFoldDB" id="A0A2A3YF22"/>
<dbReference type="PANTHER" id="PTHR45953:SF1">
    <property type="entry name" value="IDURONATE 2-SULFATASE"/>
    <property type="match status" value="1"/>
</dbReference>
<dbReference type="GO" id="GO:0008484">
    <property type="term" value="F:sulfuric ester hydrolase activity"/>
    <property type="evidence" value="ECO:0007669"/>
    <property type="project" value="TreeGrafter"/>
</dbReference>
<gene>
    <name evidence="5" type="ORF">CIK66_16960</name>
</gene>
<evidence type="ECO:0000313" key="5">
    <source>
        <dbReference type="EMBL" id="PCC37887.1"/>
    </source>
</evidence>
<accession>A0A2A3YF22</accession>
<name>A0A2A3YF22_9MICO</name>
<dbReference type="Pfam" id="PF00884">
    <property type="entry name" value="Sulfatase"/>
    <property type="match status" value="1"/>
</dbReference>
<feature type="domain" description="Sulfatase N-terminal" evidence="4">
    <location>
        <begin position="4"/>
        <end position="358"/>
    </location>
</feature>
<dbReference type="GO" id="GO:0046872">
    <property type="term" value="F:metal ion binding"/>
    <property type="evidence" value="ECO:0007669"/>
    <property type="project" value="UniProtKB-KW"/>
</dbReference>
<dbReference type="InterPro" id="IPR024607">
    <property type="entry name" value="Sulfatase_CS"/>
</dbReference>
<reference evidence="5 6" key="1">
    <citation type="journal article" date="2017" name="Elife">
        <title>Extensive horizontal gene transfer in cheese-associated bacteria.</title>
        <authorList>
            <person name="Bonham K.S."/>
            <person name="Wolfe B.E."/>
            <person name="Dutton R.J."/>
        </authorList>
    </citation>
    <scope>NUCLEOTIDE SEQUENCE [LARGE SCALE GENOMIC DNA]</scope>
    <source>
        <strain evidence="5 6">341_9</strain>
    </source>
</reference>
<dbReference type="PANTHER" id="PTHR45953">
    <property type="entry name" value="IDURONATE 2-SULFATASE"/>
    <property type="match status" value="1"/>
</dbReference>
<evidence type="ECO:0000256" key="1">
    <source>
        <dbReference type="ARBA" id="ARBA00008779"/>
    </source>
</evidence>
<keyword evidence="6" id="KW-1185">Reference proteome</keyword>
<keyword evidence="3" id="KW-0378">Hydrolase</keyword>
<dbReference type="RefSeq" id="WP_096197828.1">
    <property type="nucleotide sequence ID" value="NZ_NRGR01000033.1"/>
</dbReference>
<sequence>MTRPNILLISTDQQRYDALGAAGNPHIHTPHLDRLAAQGTRFENCYTQSPVCAPSRGSLMTGRYPRHHGLWANGVDMDPDTELFTSVLADEEYDCGLAGKFHLGSAFAGRIEPRLHDGFRIFRWAHDPYVRSPANEYHNWLRRTHPALYREAVVDRQRSIDALPQEAHYSRWIAEETIEFLAHTRDKDKPFCFIANFFDPHHGFEAPERFREMYDAQSLPRPVTIEGELETKPPIYQQESAKSYAGHMPGFNDYSPEQLQEIIAQYYAMVSLVDEEVGRILNTLEDEGLAEDTIVVFTSDHGEMLGDHRMLLKGPMMFDCSVKVPLIVRHPGHVPAGQVRGELVEWIDLTSTILAVAGSRGLPLAQGRDLGPLWRGEDWEDRDWVLSEYRDGCWAYDPPVFTTMVRHGDWKIVVHHGRPATDRDRTGELYDLVTDPQELHNLWDVPEHREQRVEMLSLLVDVLTATEDRSRNRMAPF</sequence>
<comment type="similarity">
    <text evidence="1">Belongs to the sulfatase family.</text>
</comment>
<dbReference type="PROSITE" id="PS00523">
    <property type="entry name" value="SULFATASE_1"/>
    <property type="match status" value="1"/>
</dbReference>
<dbReference type="Proteomes" id="UP000218598">
    <property type="component" value="Unassembled WGS sequence"/>
</dbReference>
<evidence type="ECO:0000256" key="2">
    <source>
        <dbReference type="ARBA" id="ARBA00022723"/>
    </source>
</evidence>
<evidence type="ECO:0000256" key="3">
    <source>
        <dbReference type="ARBA" id="ARBA00022801"/>
    </source>
</evidence>
<dbReference type="SUPFAM" id="SSF53649">
    <property type="entry name" value="Alkaline phosphatase-like"/>
    <property type="match status" value="1"/>
</dbReference>
<evidence type="ECO:0000313" key="6">
    <source>
        <dbReference type="Proteomes" id="UP000218598"/>
    </source>
</evidence>
<dbReference type="InterPro" id="IPR000917">
    <property type="entry name" value="Sulfatase_N"/>
</dbReference>
<dbReference type="OrthoDB" id="9777306at2"/>
<dbReference type="Gene3D" id="3.40.720.10">
    <property type="entry name" value="Alkaline Phosphatase, subunit A"/>
    <property type="match status" value="1"/>
</dbReference>
<dbReference type="EMBL" id="NRGR01000033">
    <property type="protein sequence ID" value="PCC37887.1"/>
    <property type="molecule type" value="Genomic_DNA"/>
</dbReference>
<evidence type="ECO:0000259" key="4">
    <source>
        <dbReference type="Pfam" id="PF00884"/>
    </source>
</evidence>
<dbReference type="InterPro" id="IPR017850">
    <property type="entry name" value="Alkaline_phosphatase_core_sf"/>
</dbReference>
<keyword evidence="2" id="KW-0479">Metal-binding</keyword>
<proteinExistence type="inferred from homology"/>
<organism evidence="5 6">
    <name type="scientific">Brachybacterium alimentarium</name>
    <dbReference type="NCBI Taxonomy" id="47845"/>
    <lineage>
        <taxon>Bacteria</taxon>
        <taxon>Bacillati</taxon>
        <taxon>Actinomycetota</taxon>
        <taxon>Actinomycetes</taxon>
        <taxon>Micrococcales</taxon>
        <taxon>Dermabacteraceae</taxon>
        <taxon>Brachybacterium</taxon>
    </lineage>
</organism>
<comment type="caution">
    <text evidence="5">The sequence shown here is derived from an EMBL/GenBank/DDBJ whole genome shotgun (WGS) entry which is preliminary data.</text>
</comment>